<proteinExistence type="predicted"/>
<dbReference type="AlphaFoldDB" id="A0A5Q6RYY9"/>
<comment type="caution">
    <text evidence="1">The sequence shown here is derived from an EMBL/GenBank/DDBJ whole genome shotgun (WGS) entry which is preliminary data.</text>
</comment>
<dbReference type="Proteomes" id="UP000307768">
    <property type="component" value="Unassembled WGS sequence"/>
</dbReference>
<evidence type="ECO:0000313" key="1">
    <source>
        <dbReference type="EMBL" id="KAA1423303.1"/>
    </source>
</evidence>
<evidence type="ECO:0000313" key="2">
    <source>
        <dbReference type="Proteomes" id="UP000307768"/>
    </source>
</evidence>
<organism evidence="1 2">
    <name type="scientific">Mumia zhuanghuii</name>
    <dbReference type="NCBI Taxonomy" id="2585211"/>
    <lineage>
        <taxon>Bacteria</taxon>
        <taxon>Bacillati</taxon>
        <taxon>Actinomycetota</taxon>
        <taxon>Actinomycetes</taxon>
        <taxon>Propionibacteriales</taxon>
        <taxon>Nocardioidaceae</taxon>
        <taxon>Mumia</taxon>
    </lineage>
</organism>
<accession>A0A5Q6RYY9</accession>
<gene>
    <name evidence="1" type="ORF">FE697_006690</name>
</gene>
<name>A0A5Q6RYY9_9ACTN</name>
<sequence>MIRVEFASKSAAYVSGPGSRALLVECGAKSPMFLPLRRVWATSPKVARDVLAACELRRIDVELVDHADDRGGGAP</sequence>
<dbReference type="RefSeq" id="WP_149768822.1">
    <property type="nucleotide sequence ID" value="NZ_VDFQ02000002.1"/>
</dbReference>
<reference evidence="1 2" key="1">
    <citation type="submission" date="2019-09" db="EMBL/GenBank/DDBJ databases">
        <title>Mumia zhuanghuii sp. nov. isolated from the intestinal contents of plateau pika (Ochotona curzoniae) in the Qinghai-Tibet plateau of China.</title>
        <authorList>
            <person name="Tian Z."/>
        </authorList>
    </citation>
    <scope>NUCLEOTIDE SEQUENCE [LARGE SCALE GENOMIC DNA]</scope>
    <source>
        <strain evidence="2">350</strain>
    </source>
</reference>
<protein>
    <submittedName>
        <fullName evidence="1">Uncharacterized protein</fullName>
    </submittedName>
</protein>
<dbReference type="EMBL" id="VDFQ02000002">
    <property type="protein sequence ID" value="KAA1423303.1"/>
    <property type="molecule type" value="Genomic_DNA"/>
</dbReference>